<keyword evidence="7 15" id="KW-0238">DNA-binding</keyword>
<dbReference type="Pfam" id="PF12833">
    <property type="entry name" value="HTH_18"/>
    <property type="match status" value="1"/>
</dbReference>
<evidence type="ECO:0000313" key="17">
    <source>
        <dbReference type="EMBL" id="RHG29002.1"/>
    </source>
</evidence>
<dbReference type="SUPFAM" id="SSF52172">
    <property type="entry name" value="CheY-like"/>
    <property type="match status" value="1"/>
</dbReference>
<keyword evidence="8" id="KW-0804">Transcription</keyword>
<dbReference type="EMBL" id="QRID01000006">
    <property type="protein sequence ID" value="RHG29002.1"/>
    <property type="molecule type" value="Genomic_DNA"/>
</dbReference>
<evidence type="ECO:0000256" key="10">
    <source>
        <dbReference type="PROSITE-ProRule" id="PRU00169"/>
    </source>
</evidence>
<dbReference type="OrthoDB" id="9794370at2"/>
<dbReference type="Proteomes" id="UP000283586">
    <property type="component" value="Unassembled WGS sequence"/>
</dbReference>
<evidence type="ECO:0000256" key="7">
    <source>
        <dbReference type="ARBA" id="ARBA00023125"/>
    </source>
</evidence>
<evidence type="ECO:0000313" key="15">
    <source>
        <dbReference type="EMBL" id="RHA67131.1"/>
    </source>
</evidence>
<dbReference type="GO" id="GO:0003700">
    <property type="term" value="F:DNA-binding transcription factor activity"/>
    <property type="evidence" value="ECO:0007669"/>
    <property type="project" value="InterPro"/>
</dbReference>
<evidence type="ECO:0000313" key="22">
    <source>
        <dbReference type="Proteomes" id="UP000284051"/>
    </source>
</evidence>
<evidence type="ECO:0000256" key="2">
    <source>
        <dbReference type="ARBA" id="ARBA00018672"/>
    </source>
</evidence>
<dbReference type="CDD" id="cd17536">
    <property type="entry name" value="REC_YesN-like"/>
    <property type="match status" value="1"/>
</dbReference>
<dbReference type="EMBL" id="CYXZ01000022">
    <property type="protein sequence ID" value="CUN24221.1"/>
    <property type="molecule type" value="Genomic_DNA"/>
</dbReference>
<dbReference type="InterPro" id="IPR018060">
    <property type="entry name" value="HTH_AraC"/>
</dbReference>
<dbReference type="EMBL" id="QSFP01000009">
    <property type="protein sequence ID" value="RHA67131.1"/>
    <property type="molecule type" value="Genomic_DNA"/>
</dbReference>
<keyword evidence="4 10" id="KW-0597">Phosphoprotein</keyword>
<keyword evidence="6" id="KW-0805">Transcription regulation</keyword>
<dbReference type="EMBL" id="QSHO01000002">
    <property type="protein sequence ID" value="RHC19787.1"/>
    <property type="molecule type" value="Genomic_DNA"/>
</dbReference>
<evidence type="ECO:0000256" key="1">
    <source>
        <dbReference type="ARBA" id="ARBA00004496"/>
    </source>
</evidence>
<dbReference type="RefSeq" id="WP_006858281.1">
    <property type="nucleotide sequence ID" value="NZ_CABIYH010000022.1"/>
</dbReference>
<comment type="function">
    <text evidence="9">May play the central regulatory role in sporulation. It may be an element of the effector pathway responsible for the activation of sporulation genes in response to nutritional stress. Spo0A may act in concert with spo0H (a sigma factor) to control the expression of some genes that are critical to the sporulation process.</text>
</comment>
<feature type="domain" description="Response regulatory" evidence="13">
    <location>
        <begin position="3"/>
        <end position="121"/>
    </location>
</feature>
<dbReference type="InterPro" id="IPR009057">
    <property type="entry name" value="Homeodomain-like_sf"/>
</dbReference>
<evidence type="ECO:0000256" key="3">
    <source>
        <dbReference type="ARBA" id="ARBA00022490"/>
    </source>
</evidence>
<dbReference type="Proteomes" id="UP000284465">
    <property type="component" value="Unassembled WGS sequence"/>
</dbReference>
<evidence type="ECO:0000313" key="20">
    <source>
        <dbReference type="Proteomes" id="UP000283513"/>
    </source>
</evidence>
<dbReference type="GO" id="GO:0043565">
    <property type="term" value="F:sequence-specific DNA binding"/>
    <property type="evidence" value="ECO:0007669"/>
    <property type="project" value="InterPro"/>
</dbReference>
<comment type="subcellular location">
    <subcellularLocation>
        <location evidence="1">Cytoplasm</location>
    </subcellularLocation>
</comment>
<dbReference type="GO" id="GO:0000160">
    <property type="term" value="P:phosphorelay signal transduction system"/>
    <property type="evidence" value="ECO:0007669"/>
    <property type="project" value="UniProtKB-KW"/>
</dbReference>
<dbReference type="Proteomes" id="UP000283513">
    <property type="component" value="Unassembled WGS sequence"/>
</dbReference>
<evidence type="ECO:0000259" key="13">
    <source>
        <dbReference type="PROSITE" id="PS50110"/>
    </source>
</evidence>
<evidence type="ECO:0000313" key="16">
    <source>
        <dbReference type="EMBL" id="RHC19787.1"/>
    </source>
</evidence>
<dbReference type="PROSITE" id="PS50110">
    <property type="entry name" value="RESPONSE_REGULATORY"/>
    <property type="match status" value="1"/>
</dbReference>
<evidence type="ECO:0000256" key="9">
    <source>
        <dbReference type="ARBA" id="ARBA00024867"/>
    </source>
</evidence>
<dbReference type="SUPFAM" id="SSF46689">
    <property type="entry name" value="Homeodomain-like"/>
    <property type="match status" value="1"/>
</dbReference>
<evidence type="ECO:0000313" key="21">
    <source>
        <dbReference type="Proteomes" id="UP000283586"/>
    </source>
</evidence>
<evidence type="ECO:0000256" key="6">
    <source>
        <dbReference type="ARBA" id="ARBA00023015"/>
    </source>
</evidence>
<dbReference type="STRING" id="166486.ERS852572_02785"/>
<evidence type="ECO:0000313" key="23">
    <source>
        <dbReference type="Proteomes" id="UP000284465"/>
    </source>
</evidence>
<feature type="domain" description="HTH araC/xylS-type" evidence="12">
    <location>
        <begin position="428"/>
        <end position="526"/>
    </location>
</feature>
<dbReference type="PaxDb" id="166486-ERS852572_02785"/>
<dbReference type="Proteomes" id="UP000095350">
    <property type="component" value="Unassembled WGS sequence"/>
</dbReference>
<dbReference type="Gene3D" id="3.40.50.2300">
    <property type="match status" value="1"/>
</dbReference>
<dbReference type="GeneID" id="61432453"/>
<organism evidence="14 19">
    <name type="scientific">Roseburia intestinalis</name>
    <dbReference type="NCBI Taxonomy" id="166486"/>
    <lineage>
        <taxon>Bacteria</taxon>
        <taxon>Bacillati</taxon>
        <taxon>Bacillota</taxon>
        <taxon>Clostridia</taxon>
        <taxon>Lachnospirales</taxon>
        <taxon>Lachnospiraceae</taxon>
        <taxon>Roseburia</taxon>
    </lineage>
</organism>
<reference evidence="14 19" key="1">
    <citation type="submission" date="2015-09" db="EMBL/GenBank/DDBJ databases">
        <authorList>
            <consortium name="Pathogen Informatics"/>
        </authorList>
    </citation>
    <scope>NUCLEOTIDE SEQUENCE [LARGE SCALE GENOMIC DNA]</scope>
    <source>
        <strain evidence="14 19">2789STDY5834960</strain>
    </source>
</reference>
<evidence type="ECO:0000256" key="4">
    <source>
        <dbReference type="ARBA" id="ARBA00022553"/>
    </source>
</evidence>
<keyword evidence="5" id="KW-0902">Two-component regulatory system</keyword>
<dbReference type="InterPro" id="IPR051552">
    <property type="entry name" value="HptR"/>
</dbReference>
<keyword evidence="11" id="KW-0175">Coiled coil</keyword>
<dbReference type="Gene3D" id="1.10.10.60">
    <property type="entry name" value="Homeodomain-like"/>
    <property type="match status" value="2"/>
</dbReference>
<dbReference type="SMART" id="SM00448">
    <property type="entry name" value="REC"/>
    <property type="match status" value="1"/>
</dbReference>
<dbReference type="Pfam" id="PF00072">
    <property type="entry name" value="Response_reg"/>
    <property type="match status" value="1"/>
</dbReference>
<evidence type="ECO:0000256" key="11">
    <source>
        <dbReference type="SAM" id="Coils"/>
    </source>
</evidence>
<gene>
    <name evidence="17" type="ORF">DW264_07815</name>
    <name evidence="16" type="ORF">DW856_02625</name>
    <name evidence="15" type="ORF">DW927_09250</name>
    <name evidence="18" type="ORF">DWZ31_09615</name>
    <name evidence="14" type="ORF">ERS852572_02785</name>
</gene>
<evidence type="ECO:0000313" key="19">
    <source>
        <dbReference type="Proteomes" id="UP000095350"/>
    </source>
</evidence>
<evidence type="ECO:0000313" key="14">
    <source>
        <dbReference type="EMBL" id="CUN24221.1"/>
    </source>
</evidence>
<name>A0A173VAR1_9FIRM</name>
<dbReference type="AlphaFoldDB" id="A0A173VAR1"/>
<dbReference type="Proteomes" id="UP000284051">
    <property type="component" value="Unassembled WGS sequence"/>
</dbReference>
<dbReference type="PROSITE" id="PS01124">
    <property type="entry name" value="HTH_ARAC_FAMILY_2"/>
    <property type="match status" value="1"/>
</dbReference>
<proteinExistence type="predicted"/>
<keyword evidence="3" id="KW-0963">Cytoplasm</keyword>
<dbReference type="InterPro" id="IPR011006">
    <property type="entry name" value="CheY-like_superfamily"/>
</dbReference>
<feature type="coiled-coil region" evidence="11">
    <location>
        <begin position="113"/>
        <end position="140"/>
    </location>
</feature>
<accession>A0A173VAR1</accession>
<sequence>MLKVLLVDDEPFIVQGLSALIDWEKEGFEIVGTAGNGSEAVEFLKSNPVDLILADIKMPVMNGLEFLKYIRETHLSEAFFVILSGYGDFTYAKEAIKWQCTDYILKPIQKSQLLALLSKVKQMQQDKKEESERIRKIGKAYFVQQMQTLLLGRQEETALSYVKGQVDFGRGIRYIGIESEDGETDTDIGPEKKRQLQRQIYEACMQYLGGEYSCLTFLDAEGKEECYDVGFIFCKKISQEKGLREQEYINLLLEKIQKSTVHPVVMYVGSEVEDISDISESFRSAVIAKTFSNFKVMPNLLYYSKEQKNPSGIVVSHKKIEDLLRSVEENDKKRIEDNVAAIYEEMNEAGMNPELVQMNMNYLLYRLVSLAMEQDDSVNQDEVLQYICENAFQVHMIRGSLSHFRRFVMEYADYLVQLRQNASRGVLLDVEGEIRKNYAENLTLKELGKKYFVNSAYLGQMFRKKYGVSFKEYLNNYRIERAAEILLRTDDKIYLVAEEVGYRDLDYFINRFIQSKGCTPTTYRKKTRSVNE</sequence>
<protein>
    <recommendedName>
        <fullName evidence="2">Stage 0 sporulation protein A homolog</fullName>
    </recommendedName>
</protein>
<evidence type="ECO:0000256" key="8">
    <source>
        <dbReference type="ARBA" id="ARBA00023163"/>
    </source>
</evidence>
<evidence type="ECO:0000313" key="18">
    <source>
        <dbReference type="EMBL" id="RHN08120.1"/>
    </source>
</evidence>
<dbReference type="GO" id="GO:0005737">
    <property type="term" value="C:cytoplasm"/>
    <property type="evidence" value="ECO:0007669"/>
    <property type="project" value="UniProtKB-SubCell"/>
</dbReference>
<dbReference type="InterPro" id="IPR001789">
    <property type="entry name" value="Sig_transdc_resp-reg_receiver"/>
</dbReference>
<evidence type="ECO:0000256" key="5">
    <source>
        <dbReference type="ARBA" id="ARBA00023012"/>
    </source>
</evidence>
<dbReference type="PANTHER" id="PTHR42713:SF3">
    <property type="entry name" value="TRANSCRIPTIONAL REGULATORY PROTEIN HPTR"/>
    <property type="match status" value="1"/>
</dbReference>
<dbReference type="PANTHER" id="PTHR42713">
    <property type="entry name" value="HISTIDINE KINASE-RELATED"/>
    <property type="match status" value="1"/>
</dbReference>
<reference evidence="20 21" key="2">
    <citation type="submission" date="2018-08" db="EMBL/GenBank/DDBJ databases">
        <title>A genome reference for cultivated species of the human gut microbiota.</title>
        <authorList>
            <person name="Zou Y."/>
            <person name="Xue W."/>
            <person name="Luo G."/>
        </authorList>
    </citation>
    <scope>NUCLEOTIDE SEQUENCE [LARGE SCALE GENOMIC DNA]</scope>
    <source>
        <strain evidence="18 21">AF31-21AC</strain>
        <strain evidence="17 22">AM22-21LB</strain>
        <strain evidence="16 20">AM37-1AC</strain>
        <strain evidence="15 23">AM43-11</strain>
    </source>
</reference>
<dbReference type="EMBL" id="QRQN01000010">
    <property type="protein sequence ID" value="RHN08120.1"/>
    <property type="molecule type" value="Genomic_DNA"/>
</dbReference>
<dbReference type="SMART" id="SM00342">
    <property type="entry name" value="HTH_ARAC"/>
    <property type="match status" value="1"/>
</dbReference>
<evidence type="ECO:0000259" key="12">
    <source>
        <dbReference type="PROSITE" id="PS01124"/>
    </source>
</evidence>
<feature type="modified residue" description="4-aspartylphosphate" evidence="10">
    <location>
        <position position="55"/>
    </location>
</feature>